<dbReference type="InterPro" id="IPR013761">
    <property type="entry name" value="SAM/pointed_sf"/>
</dbReference>
<evidence type="ECO:0000256" key="3">
    <source>
        <dbReference type="SAM" id="MobiDB-lite"/>
    </source>
</evidence>
<dbReference type="GO" id="GO:0005737">
    <property type="term" value="C:cytoplasm"/>
    <property type="evidence" value="ECO:0007669"/>
    <property type="project" value="TreeGrafter"/>
</dbReference>
<feature type="region of interest" description="Disordered" evidence="3">
    <location>
        <begin position="146"/>
        <end position="183"/>
    </location>
</feature>
<dbReference type="GO" id="GO:0031175">
    <property type="term" value="P:neuron projection development"/>
    <property type="evidence" value="ECO:0007669"/>
    <property type="project" value="TreeGrafter"/>
</dbReference>
<dbReference type="Gene3D" id="1.10.150.50">
    <property type="entry name" value="Transcription Factor, Ets-1"/>
    <property type="match status" value="1"/>
</dbReference>
<evidence type="ECO:0000313" key="6">
    <source>
        <dbReference type="Proteomes" id="UP000663877"/>
    </source>
</evidence>
<sequence>MDKTQIAKTRPRNLPSKRLSNPLLDEVNNNHQNEDSDIKTSNIKISSVEETTKVSSTNHKNTITDEFIEVKDWTSDQCIQWLTAQEMTSFIPIFLNRNIDGEKLLLLDSTKMKAMGIKSSKDRDHLKTKLKELKHAELDRMRERLLSQQPTTFQHSVHSGNRLRSSSMTKLKERRLFGGSGGK</sequence>
<reference evidence="5" key="1">
    <citation type="submission" date="2021-02" db="EMBL/GenBank/DDBJ databases">
        <authorList>
            <person name="Nowell W R."/>
        </authorList>
    </citation>
    <scope>NUCLEOTIDE SEQUENCE</scope>
</reference>
<dbReference type="Proteomes" id="UP000663877">
    <property type="component" value="Unassembled WGS sequence"/>
</dbReference>
<comment type="caution">
    <text evidence="5">The sequence shown here is derived from an EMBL/GenBank/DDBJ whole genome shotgun (WGS) entry which is preliminary data.</text>
</comment>
<dbReference type="SUPFAM" id="SSF47769">
    <property type="entry name" value="SAM/Pointed domain"/>
    <property type="match status" value="1"/>
</dbReference>
<dbReference type="Pfam" id="PF07647">
    <property type="entry name" value="SAM_2"/>
    <property type="match status" value="1"/>
</dbReference>
<accession>A0A813NYL2</accession>
<gene>
    <name evidence="5" type="ORF">BJG266_LOCUS1937</name>
</gene>
<dbReference type="AlphaFoldDB" id="A0A813NYL2"/>
<feature type="region of interest" description="Disordered" evidence="3">
    <location>
        <begin position="1"/>
        <end position="38"/>
    </location>
</feature>
<dbReference type="GO" id="GO:0030425">
    <property type="term" value="C:dendrite"/>
    <property type="evidence" value="ECO:0007669"/>
    <property type="project" value="TreeGrafter"/>
</dbReference>
<evidence type="ECO:0000256" key="2">
    <source>
        <dbReference type="ARBA" id="ARBA00023054"/>
    </source>
</evidence>
<evidence type="ECO:0000256" key="1">
    <source>
        <dbReference type="ARBA" id="ARBA00022553"/>
    </source>
</evidence>
<keyword evidence="1" id="KW-0597">Phosphoprotein</keyword>
<dbReference type="GO" id="GO:0015629">
    <property type="term" value="C:actin cytoskeleton"/>
    <property type="evidence" value="ECO:0007669"/>
    <property type="project" value="TreeGrafter"/>
</dbReference>
<dbReference type="PANTHER" id="PTHR16154">
    <property type="entry name" value="NEURABIN"/>
    <property type="match status" value="1"/>
</dbReference>
<keyword evidence="2" id="KW-0175">Coiled coil</keyword>
<proteinExistence type="predicted"/>
<feature type="compositionally biased region" description="Polar residues" evidence="3">
    <location>
        <begin position="146"/>
        <end position="169"/>
    </location>
</feature>
<dbReference type="GO" id="GO:0014069">
    <property type="term" value="C:postsynaptic density"/>
    <property type="evidence" value="ECO:0007669"/>
    <property type="project" value="TreeGrafter"/>
</dbReference>
<feature type="domain" description="SAM" evidence="4">
    <location>
        <begin position="73"/>
        <end position="136"/>
    </location>
</feature>
<name>A0A813NYL2_9BILA</name>
<dbReference type="GO" id="GO:0019722">
    <property type="term" value="P:calcium-mediated signaling"/>
    <property type="evidence" value="ECO:0007669"/>
    <property type="project" value="TreeGrafter"/>
</dbReference>
<dbReference type="InterPro" id="IPR043446">
    <property type="entry name" value="Neurabin-like"/>
</dbReference>
<dbReference type="PANTHER" id="PTHR16154:SF24">
    <property type="entry name" value="NEURABIN-2"/>
    <property type="match status" value="1"/>
</dbReference>
<dbReference type="PROSITE" id="PS50105">
    <property type="entry name" value="SAM_DOMAIN"/>
    <property type="match status" value="1"/>
</dbReference>
<evidence type="ECO:0000259" key="4">
    <source>
        <dbReference type="PROSITE" id="PS50105"/>
    </source>
</evidence>
<dbReference type="SMART" id="SM00454">
    <property type="entry name" value="SAM"/>
    <property type="match status" value="1"/>
</dbReference>
<dbReference type="GO" id="GO:0007015">
    <property type="term" value="P:actin filament organization"/>
    <property type="evidence" value="ECO:0007669"/>
    <property type="project" value="TreeGrafter"/>
</dbReference>
<dbReference type="EMBL" id="CAJNOI010000004">
    <property type="protein sequence ID" value="CAF0742468.1"/>
    <property type="molecule type" value="Genomic_DNA"/>
</dbReference>
<protein>
    <recommendedName>
        <fullName evidence="4">SAM domain-containing protein</fullName>
    </recommendedName>
</protein>
<organism evidence="5 6">
    <name type="scientific">Adineta steineri</name>
    <dbReference type="NCBI Taxonomy" id="433720"/>
    <lineage>
        <taxon>Eukaryota</taxon>
        <taxon>Metazoa</taxon>
        <taxon>Spiralia</taxon>
        <taxon>Gnathifera</taxon>
        <taxon>Rotifera</taxon>
        <taxon>Eurotatoria</taxon>
        <taxon>Bdelloidea</taxon>
        <taxon>Adinetida</taxon>
        <taxon>Adinetidae</taxon>
        <taxon>Adineta</taxon>
    </lineage>
</organism>
<dbReference type="InterPro" id="IPR001660">
    <property type="entry name" value="SAM"/>
</dbReference>
<evidence type="ECO:0000313" key="5">
    <source>
        <dbReference type="EMBL" id="CAF0742468.1"/>
    </source>
</evidence>
<dbReference type="GO" id="GO:0051015">
    <property type="term" value="F:actin filament binding"/>
    <property type="evidence" value="ECO:0007669"/>
    <property type="project" value="TreeGrafter"/>
</dbReference>